<proteinExistence type="predicted"/>
<evidence type="ECO:0000256" key="6">
    <source>
        <dbReference type="SAM" id="Phobius"/>
    </source>
</evidence>
<protein>
    <submittedName>
        <fullName evidence="8">ABC-2 type transport system permease protein</fullName>
    </submittedName>
</protein>
<evidence type="ECO:0000256" key="4">
    <source>
        <dbReference type="ARBA" id="ARBA00022989"/>
    </source>
</evidence>
<dbReference type="Proteomes" id="UP000199705">
    <property type="component" value="Unassembled WGS sequence"/>
</dbReference>
<dbReference type="InterPro" id="IPR051449">
    <property type="entry name" value="ABC-2_transporter_component"/>
</dbReference>
<evidence type="ECO:0000259" key="7">
    <source>
        <dbReference type="Pfam" id="PF12698"/>
    </source>
</evidence>
<feature type="transmembrane region" description="Helical" evidence="6">
    <location>
        <begin position="343"/>
        <end position="362"/>
    </location>
</feature>
<gene>
    <name evidence="8" type="ORF">SAMN05192573_111162</name>
</gene>
<evidence type="ECO:0000256" key="3">
    <source>
        <dbReference type="ARBA" id="ARBA00022692"/>
    </source>
</evidence>
<feature type="transmembrane region" description="Helical" evidence="6">
    <location>
        <begin position="368"/>
        <end position="390"/>
    </location>
</feature>
<dbReference type="AlphaFoldDB" id="A0A1G8EA78"/>
<keyword evidence="2" id="KW-1003">Cell membrane</keyword>
<dbReference type="RefSeq" id="WP_091171470.1">
    <property type="nucleotide sequence ID" value="NZ_FNCG01000011.1"/>
</dbReference>
<feature type="domain" description="ABC-2 type transporter transmembrane" evidence="7">
    <location>
        <begin position="19"/>
        <end position="390"/>
    </location>
</feature>
<dbReference type="Pfam" id="PF12698">
    <property type="entry name" value="ABC2_membrane_3"/>
    <property type="match status" value="1"/>
</dbReference>
<dbReference type="GO" id="GO:0005886">
    <property type="term" value="C:plasma membrane"/>
    <property type="evidence" value="ECO:0007669"/>
    <property type="project" value="UniProtKB-SubCell"/>
</dbReference>
<feature type="transmembrane region" description="Helical" evidence="6">
    <location>
        <begin position="175"/>
        <end position="196"/>
    </location>
</feature>
<dbReference type="InterPro" id="IPR013525">
    <property type="entry name" value="ABC2_TM"/>
</dbReference>
<keyword evidence="3 6" id="KW-0812">Transmembrane</keyword>
<organism evidence="8 9">
    <name type="scientific">Mucilaginibacter gossypii</name>
    <dbReference type="NCBI Taxonomy" id="551996"/>
    <lineage>
        <taxon>Bacteria</taxon>
        <taxon>Pseudomonadati</taxon>
        <taxon>Bacteroidota</taxon>
        <taxon>Sphingobacteriia</taxon>
        <taxon>Sphingobacteriales</taxon>
        <taxon>Sphingobacteriaceae</taxon>
        <taxon>Mucilaginibacter</taxon>
    </lineage>
</organism>
<dbReference type="STRING" id="551996.SAMN05192573_111162"/>
<feature type="transmembrane region" description="Helical" evidence="6">
    <location>
        <begin position="20"/>
        <end position="43"/>
    </location>
</feature>
<evidence type="ECO:0000256" key="2">
    <source>
        <dbReference type="ARBA" id="ARBA00022475"/>
    </source>
</evidence>
<sequence>MNKVLLIIQREYLTRVRKKSFIIMIFVVPLLILVMGIVVKMVADSSDKLSSLQTVNVIDKSGDFANRFHDANNVKFTYALTDLKSSKQLLKDSEGISILYIPVNYTQKDSVQIFSKKKASIPLSEEIEKQMSDIAFSNNLIRHHIDTALLKSIKRTNISVSAIEISDKGDKNANIGANILIGIACAIIIYISLFIYGGQVMRGVIEEKTNRIIEVVISSVKPFQLMLGKIIGVGLVGLTQFSAWIILSIISTKIAGHSFNSPTSPMVNALAVLQTIPFGYIMGCFIFYFLSGYLLYAALFAAVGSAVDSETETQQFMFPITLPLLFTYFLAVSVLFRAPDSPLAVWLSMIPFTAPVAMMVRIPFDPPGWQVAVSMCMMVVGFLFTTYVAARIYRVGVLMYGKKASYKELAKWFFYKE</sequence>
<keyword evidence="9" id="KW-1185">Reference proteome</keyword>
<evidence type="ECO:0000313" key="8">
    <source>
        <dbReference type="EMBL" id="SDH66825.1"/>
    </source>
</evidence>
<evidence type="ECO:0000313" key="9">
    <source>
        <dbReference type="Proteomes" id="UP000199705"/>
    </source>
</evidence>
<dbReference type="Gene3D" id="3.40.190.10">
    <property type="entry name" value="Periplasmic binding protein-like II"/>
    <property type="match status" value="1"/>
</dbReference>
<dbReference type="SUPFAM" id="SSF53850">
    <property type="entry name" value="Periplasmic binding protein-like II"/>
    <property type="match status" value="1"/>
</dbReference>
<comment type="subcellular location">
    <subcellularLocation>
        <location evidence="1">Cell membrane</location>
        <topology evidence="1">Multi-pass membrane protein</topology>
    </subcellularLocation>
</comment>
<feature type="transmembrane region" description="Helical" evidence="6">
    <location>
        <begin position="230"/>
        <end position="250"/>
    </location>
</feature>
<keyword evidence="4 6" id="KW-1133">Transmembrane helix</keyword>
<dbReference type="EMBL" id="FNCG01000011">
    <property type="protein sequence ID" value="SDH66825.1"/>
    <property type="molecule type" value="Genomic_DNA"/>
</dbReference>
<keyword evidence="5 6" id="KW-0472">Membrane</keyword>
<dbReference type="GO" id="GO:0140359">
    <property type="term" value="F:ABC-type transporter activity"/>
    <property type="evidence" value="ECO:0007669"/>
    <property type="project" value="InterPro"/>
</dbReference>
<reference evidence="9" key="1">
    <citation type="submission" date="2016-10" db="EMBL/GenBank/DDBJ databases">
        <authorList>
            <person name="Varghese N."/>
            <person name="Submissions S."/>
        </authorList>
    </citation>
    <scope>NUCLEOTIDE SEQUENCE [LARGE SCALE GENOMIC DNA]</scope>
    <source>
        <strain evidence="9">Gh-67</strain>
    </source>
</reference>
<dbReference type="PANTHER" id="PTHR30294:SF29">
    <property type="entry name" value="MULTIDRUG ABC TRANSPORTER PERMEASE YBHS-RELATED"/>
    <property type="match status" value="1"/>
</dbReference>
<evidence type="ECO:0000256" key="5">
    <source>
        <dbReference type="ARBA" id="ARBA00023136"/>
    </source>
</evidence>
<dbReference type="PANTHER" id="PTHR30294">
    <property type="entry name" value="MEMBRANE COMPONENT OF ABC TRANSPORTER YHHJ-RELATED"/>
    <property type="match status" value="1"/>
</dbReference>
<feature type="transmembrane region" description="Helical" evidence="6">
    <location>
        <begin position="316"/>
        <end position="336"/>
    </location>
</feature>
<accession>A0A1G8EA78</accession>
<evidence type="ECO:0000256" key="1">
    <source>
        <dbReference type="ARBA" id="ARBA00004651"/>
    </source>
</evidence>
<name>A0A1G8EA78_9SPHI</name>
<feature type="transmembrane region" description="Helical" evidence="6">
    <location>
        <begin position="271"/>
        <end position="296"/>
    </location>
</feature>